<feature type="domain" description="Cupin type-2" evidence="2">
    <location>
        <begin position="58"/>
        <end position="124"/>
    </location>
</feature>
<dbReference type="InterPro" id="IPR051610">
    <property type="entry name" value="GPI/OXD"/>
</dbReference>
<dbReference type="OrthoDB" id="882143at2"/>
<sequence>MTDQPETAQPDTGQPGFAPVRQVDRARFAALAPDERYAQMLLGHDSGARHCSVAYIQTPPGGGSPEGLHTHEGDQIFFVLQGTMSIEVDGTEHSVEAGNLIVFPAGVPHRNWNGGTEPTVHLAVNAPLPDPAQPFARRVGPASG</sequence>
<dbReference type="RefSeq" id="WP_142054836.1">
    <property type="nucleotide sequence ID" value="NZ_VFPA01000002.1"/>
</dbReference>
<evidence type="ECO:0000256" key="1">
    <source>
        <dbReference type="ARBA" id="ARBA00022723"/>
    </source>
</evidence>
<dbReference type="AlphaFoldDB" id="A0A543DNX3"/>
<name>A0A543DNX3_9PSEU</name>
<organism evidence="3 4">
    <name type="scientific">Pseudonocardia kunmingensis</name>
    <dbReference type="NCBI Taxonomy" id="630975"/>
    <lineage>
        <taxon>Bacteria</taxon>
        <taxon>Bacillati</taxon>
        <taxon>Actinomycetota</taxon>
        <taxon>Actinomycetes</taxon>
        <taxon>Pseudonocardiales</taxon>
        <taxon>Pseudonocardiaceae</taxon>
        <taxon>Pseudonocardia</taxon>
    </lineage>
</organism>
<protein>
    <submittedName>
        <fullName evidence="3">Cupin domain</fullName>
    </submittedName>
</protein>
<evidence type="ECO:0000313" key="3">
    <source>
        <dbReference type="EMBL" id="TQM11030.1"/>
    </source>
</evidence>
<dbReference type="GO" id="GO:0046872">
    <property type="term" value="F:metal ion binding"/>
    <property type="evidence" value="ECO:0007669"/>
    <property type="project" value="UniProtKB-KW"/>
</dbReference>
<evidence type="ECO:0000259" key="2">
    <source>
        <dbReference type="Pfam" id="PF07883"/>
    </source>
</evidence>
<reference evidence="3 4" key="1">
    <citation type="submission" date="2019-06" db="EMBL/GenBank/DDBJ databases">
        <title>Sequencing the genomes of 1000 actinobacteria strains.</title>
        <authorList>
            <person name="Klenk H.-P."/>
        </authorList>
    </citation>
    <scope>NUCLEOTIDE SEQUENCE [LARGE SCALE GENOMIC DNA]</scope>
    <source>
        <strain evidence="3 4">DSM 45301</strain>
    </source>
</reference>
<dbReference type="PANTHER" id="PTHR35848">
    <property type="entry name" value="OXALATE-BINDING PROTEIN"/>
    <property type="match status" value="1"/>
</dbReference>
<dbReference type="Pfam" id="PF07883">
    <property type="entry name" value="Cupin_2"/>
    <property type="match status" value="1"/>
</dbReference>
<dbReference type="InterPro" id="IPR013096">
    <property type="entry name" value="Cupin_2"/>
</dbReference>
<keyword evidence="4" id="KW-1185">Reference proteome</keyword>
<dbReference type="Gene3D" id="2.60.120.10">
    <property type="entry name" value="Jelly Rolls"/>
    <property type="match status" value="1"/>
</dbReference>
<dbReference type="SUPFAM" id="SSF51182">
    <property type="entry name" value="RmlC-like cupins"/>
    <property type="match status" value="1"/>
</dbReference>
<proteinExistence type="predicted"/>
<gene>
    <name evidence="3" type="ORF">FB558_3563</name>
</gene>
<comment type="caution">
    <text evidence="3">The sequence shown here is derived from an EMBL/GenBank/DDBJ whole genome shotgun (WGS) entry which is preliminary data.</text>
</comment>
<dbReference type="EMBL" id="VFPA01000002">
    <property type="protein sequence ID" value="TQM11030.1"/>
    <property type="molecule type" value="Genomic_DNA"/>
</dbReference>
<dbReference type="Proteomes" id="UP000315677">
    <property type="component" value="Unassembled WGS sequence"/>
</dbReference>
<evidence type="ECO:0000313" key="4">
    <source>
        <dbReference type="Proteomes" id="UP000315677"/>
    </source>
</evidence>
<dbReference type="InterPro" id="IPR011051">
    <property type="entry name" value="RmlC_Cupin_sf"/>
</dbReference>
<accession>A0A543DNX3</accession>
<dbReference type="CDD" id="cd02209">
    <property type="entry name" value="cupin_XRE_C"/>
    <property type="match status" value="1"/>
</dbReference>
<dbReference type="InterPro" id="IPR014710">
    <property type="entry name" value="RmlC-like_jellyroll"/>
</dbReference>
<keyword evidence="1" id="KW-0479">Metal-binding</keyword>